<protein>
    <recommendedName>
        <fullName evidence="1">NADH:flavin oxidoreductase/NADH oxidase N-terminal domain-containing protein</fullName>
    </recommendedName>
</protein>
<dbReference type="RefSeq" id="XP_008899533.1">
    <property type="nucleotide sequence ID" value="XM_008901285.1"/>
</dbReference>
<gene>
    <name evidence="2" type="ORF">PPTG_07124</name>
</gene>
<dbReference type="VEuPathDB" id="FungiDB:PPTG_07124"/>
<evidence type="ECO:0000313" key="3">
    <source>
        <dbReference type="Proteomes" id="UP000018817"/>
    </source>
</evidence>
<name>W2QRK1_PHYN3</name>
<dbReference type="EMBL" id="KI669571">
    <property type="protein sequence ID" value="ETN14875.1"/>
    <property type="molecule type" value="Genomic_DNA"/>
</dbReference>
<dbReference type="OrthoDB" id="1663137at2759"/>
<evidence type="ECO:0000313" key="2">
    <source>
        <dbReference type="EMBL" id="ETN14875.1"/>
    </source>
</evidence>
<dbReference type="PANTHER" id="PTHR22893:SF91">
    <property type="entry name" value="NADPH DEHYDROGENASE 2-RELATED"/>
    <property type="match status" value="1"/>
</dbReference>
<evidence type="ECO:0000259" key="1">
    <source>
        <dbReference type="Pfam" id="PF00724"/>
    </source>
</evidence>
<reference evidence="3" key="1">
    <citation type="submission" date="2011-12" db="EMBL/GenBank/DDBJ databases">
        <authorList>
            <consortium name="The Broad Institute Genome Sequencing Platform"/>
            <person name="Russ C."/>
            <person name="Tyler B."/>
            <person name="Panabieres F."/>
            <person name="Shan W."/>
            <person name="Tripathy S."/>
            <person name="Grunwald N."/>
            <person name="Machado M."/>
            <person name="Young S.K."/>
            <person name="Zeng Q."/>
            <person name="Gargeya S."/>
            <person name="Fitzgerald M."/>
            <person name="Haas B."/>
            <person name="Abouelleil A."/>
            <person name="Alvarado L."/>
            <person name="Arachchi H.M."/>
            <person name="Berlin A."/>
            <person name="Chapman S.B."/>
            <person name="Gearin G."/>
            <person name="Goldberg J."/>
            <person name="Griggs A."/>
            <person name="Gujja S."/>
            <person name="Hansen M."/>
            <person name="Heiman D."/>
            <person name="Howarth C."/>
            <person name="Larimer J."/>
            <person name="Lui A."/>
            <person name="MacDonald P.J.P."/>
            <person name="McCowen C."/>
            <person name="Montmayeur A."/>
            <person name="Murphy C."/>
            <person name="Neiman D."/>
            <person name="Pearson M."/>
            <person name="Priest M."/>
            <person name="Roberts A."/>
            <person name="Saif S."/>
            <person name="Shea T."/>
            <person name="Sisk P."/>
            <person name="Stolte C."/>
            <person name="Sykes S."/>
            <person name="Wortman J."/>
            <person name="Nusbaum C."/>
            <person name="Birren B."/>
        </authorList>
    </citation>
    <scope>NUCLEOTIDE SEQUENCE [LARGE SCALE GENOMIC DNA]</scope>
    <source>
        <strain evidence="3">INRA-310</strain>
    </source>
</reference>
<dbReference type="InterPro" id="IPR001155">
    <property type="entry name" value="OxRdtase_FMN_N"/>
</dbReference>
<dbReference type="GeneID" id="20177038"/>
<sequence length="123" mass="13637">MNYTLPGQIEALEAVELGRIIAREAGPRGIRQEPHSHGFDAKTTFKGVIIANNIYARNTAEGGLRTGAADLVGFGRLYITNPDLAERFQNDWSVEPMAGHEVYKNSALGGKFYNDYPSYQFKN</sequence>
<reference evidence="2 3" key="2">
    <citation type="submission" date="2013-11" db="EMBL/GenBank/DDBJ databases">
        <title>The Genome Sequence of Phytophthora parasitica INRA-310.</title>
        <authorList>
            <consortium name="The Broad Institute Genomics Platform"/>
            <person name="Russ C."/>
            <person name="Tyler B."/>
            <person name="Panabieres F."/>
            <person name="Shan W."/>
            <person name="Tripathy S."/>
            <person name="Grunwald N."/>
            <person name="Machado M."/>
            <person name="Johnson C.S."/>
            <person name="Arredondo F."/>
            <person name="Hong C."/>
            <person name="Coffey M."/>
            <person name="Young S.K."/>
            <person name="Zeng Q."/>
            <person name="Gargeya S."/>
            <person name="Fitzgerald M."/>
            <person name="Abouelleil A."/>
            <person name="Alvarado L."/>
            <person name="Chapman S.B."/>
            <person name="Gainer-Dewar J."/>
            <person name="Goldberg J."/>
            <person name="Griggs A."/>
            <person name="Gujja S."/>
            <person name="Hansen M."/>
            <person name="Howarth C."/>
            <person name="Imamovic A."/>
            <person name="Ireland A."/>
            <person name="Larimer J."/>
            <person name="McCowan C."/>
            <person name="Murphy C."/>
            <person name="Pearson M."/>
            <person name="Poon T.W."/>
            <person name="Priest M."/>
            <person name="Roberts A."/>
            <person name="Saif S."/>
            <person name="Shea T."/>
            <person name="Sykes S."/>
            <person name="Wortman J."/>
            <person name="Nusbaum C."/>
            <person name="Birren B."/>
        </authorList>
    </citation>
    <scope>NUCLEOTIDE SEQUENCE [LARGE SCALE GENOMIC DNA]</scope>
    <source>
        <strain evidence="2 3">INRA-310</strain>
    </source>
</reference>
<dbReference type="SUPFAM" id="SSF51395">
    <property type="entry name" value="FMN-linked oxidoreductases"/>
    <property type="match status" value="1"/>
</dbReference>
<dbReference type="OMA" id="IANNIYA"/>
<dbReference type="AlphaFoldDB" id="W2QRK1"/>
<organism evidence="2 3">
    <name type="scientific">Phytophthora nicotianae (strain INRA-310)</name>
    <name type="common">Phytophthora parasitica</name>
    <dbReference type="NCBI Taxonomy" id="761204"/>
    <lineage>
        <taxon>Eukaryota</taxon>
        <taxon>Sar</taxon>
        <taxon>Stramenopiles</taxon>
        <taxon>Oomycota</taxon>
        <taxon>Peronosporomycetes</taxon>
        <taxon>Peronosporales</taxon>
        <taxon>Peronosporaceae</taxon>
        <taxon>Phytophthora</taxon>
    </lineage>
</organism>
<dbReference type="STRING" id="761204.W2QRK1"/>
<dbReference type="PANTHER" id="PTHR22893">
    <property type="entry name" value="NADH OXIDOREDUCTASE-RELATED"/>
    <property type="match status" value="1"/>
</dbReference>
<dbReference type="InterPro" id="IPR013785">
    <property type="entry name" value="Aldolase_TIM"/>
</dbReference>
<dbReference type="GO" id="GO:0016491">
    <property type="term" value="F:oxidoreductase activity"/>
    <property type="evidence" value="ECO:0007669"/>
    <property type="project" value="InterPro"/>
</dbReference>
<accession>W2QRK1</accession>
<dbReference type="Proteomes" id="UP000018817">
    <property type="component" value="Unassembled WGS sequence"/>
</dbReference>
<dbReference type="Pfam" id="PF00724">
    <property type="entry name" value="Oxidored_FMN"/>
    <property type="match status" value="1"/>
</dbReference>
<dbReference type="GO" id="GO:0010181">
    <property type="term" value="F:FMN binding"/>
    <property type="evidence" value="ECO:0007669"/>
    <property type="project" value="InterPro"/>
</dbReference>
<proteinExistence type="predicted"/>
<dbReference type="InterPro" id="IPR045247">
    <property type="entry name" value="Oye-like"/>
</dbReference>
<dbReference type="Gene3D" id="3.20.20.70">
    <property type="entry name" value="Aldolase class I"/>
    <property type="match status" value="1"/>
</dbReference>
<feature type="domain" description="NADH:flavin oxidoreductase/NADH oxidase N-terminal" evidence="1">
    <location>
        <begin position="12"/>
        <end position="91"/>
    </location>
</feature>